<dbReference type="AlphaFoldDB" id="A0A366IJH0"/>
<comment type="caution">
    <text evidence="2">The sequence shown here is derived from an EMBL/GenBank/DDBJ whole genome shotgun (WGS) entry which is preliminary data.</text>
</comment>
<sequence>MANGQKPSRYQKISAEAQQMLALGESGRFEFKSEVGAVTVKLLATLANWVALDSEREVAHLLVGVGEVEDVTTGLVRGEPCGLSKGLDRVVARIQDLASKTRPVPVDAFIIEENVSGEKPFVRVEVRPTMPPHFDDEGRRQTRQGRSTRALTDDELLHVYLDREAGSFAARFRQTSAELRSAVGAISDQVDDVAAAIEESIAEPIRSLARTTESAAESASSAESSADSASAASMSAEYEVSNVQQLVKGLQDVVEGIRDQTPESAAFQVATLRRTVWWNFAADTHEHTSVLADQLEQRLRMLLSREISIDVGYSSWELELWDDVIEVRKAQPRQRGTQKWWRAMIQTLEECLGNPSYKAPELPGLRAALKADIDHELNDPESMTRRFEAHLKD</sequence>
<dbReference type="RefSeq" id="WP_147233334.1">
    <property type="nucleotide sequence ID" value="NZ_QNSB01000006.1"/>
</dbReference>
<protein>
    <recommendedName>
        <fullName evidence="4">DNA-binding protein</fullName>
    </recommendedName>
</protein>
<proteinExistence type="predicted"/>
<gene>
    <name evidence="2" type="ORF">DFO65_106132</name>
</gene>
<evidence type="ECO:0000313" key="2">
    <source>
        <dbReference type="EMBL" id="RBP71289.1"/>
    </source>
</evidence>
<evidence type="ECO:0000313" key="3">
    <source>
        <dbReference type="Proteomes" id="UP000253509"/>
    </source>
</evidence>
<feature type="region of interest" description="Disordered" evidence="1">
    <location>
        <begin position="129"/>
        <end position="149"/>
    </location>
</feature>
<evidence type="ECO:0000256" key="1">
    <source>
        <dbReference type="SAM" id="MobiDB-lite"/>
    </source>
</evidence>
<accession>A0A366IJH0</accession>
<name>A0A366IJH0_9MICO</name>
<keyword evidence="3" id="KW-1185">Reference proteome</keyword>
<dbReference type="InterPro" id="IPR038461">
    <property type="entry name" value="Schlafen_AlbA_2_dom_sf"/>
</dbReference>
<evidence type="ECO:0008006" key="4">
    <source>
        <dbReference type="Google" id="ProtNLM"/>
    </source>
</evidence>
<organism evidence="2 3">
    <name type="scientific">Brevibacterium celere</name>
    <dbReference type="NCBI Taxonomy" id="225845"/>
    <lineage>
        <taxon>Bacteria</taxon>
        <taxon>Bacillati</taxon>
        <taxon>Actinomycetota</taxon>
        <taxon>Actinomycetes</taxon>
        <taxon>Micrococcales</taxon>
        <taxon>Brevibacteriaceae</taxon>
        <taxon>Brevibacterium</taxon>
    </lineage>
</organism>
<dbReference type="Proteomes" id="UP000253509">
    <property type="component" value="Unassembled WGS sequence"/>
</dbReference>
<dbReference type="EMBL" id="QNSB01000006">
    <property type="protein sequence ID" value="RBP71289.1"/>
    <property type="molecule type" value="Genomic_DNA"/>
</dbReference>
<reference evidence="2 3" key="1">
    <citation type="submission" date="2018-06" db="EMBL/GenBank/DDBJ databases">
        <title>Freshwater and sediment microbial communities from various areas in North America, analyzing microbe dynamics in response to fracking.</title>
        <authorList>
            <person name="Lamendella R."/>
        </authorList>
    </citation>
    <scope>NUCLEOTIDE SEQUENCE [LARGE SCALE GENOMIC DNA]</scope>
    <source>
        <strain evidence="2 3">3b_TX</strain>
    </source>
</reference>
<dbReference type="Gene3D" id="3.30.950.30">
    <property type="entry name" value="Schlafen, AAA domain"/>
    <property type="match status" value="1"/>
</dbReference>